<name>A0ABW4KE84_9BACI</name>
<feature type="signal peptide" evidence="2">
    <location>
        <begin position="1"/>
        <end position="21"/>
    </location>
</feature>
<evidence type="ECO:0000313" key="4">
    <source>
        <dbReference type="Proteomes" id="UP001597301"/>
    </source>
</evidence>
<dbReference type="PROSITE" id="PS51257">
    <property type="entry name" value="PROKAR_LIPOPROTEIN"/>
    <property type="match status" value="1"/>
</dbReference>
<gene>
    <name evidence="3" type="ORF">ACFSCZ_03115</name>
</gene>
<dbReference type="RefSeq" id="WP_380772284.1">
    <property type="nucleotide sequence ID" value="NZ_JBHUEO010000005.1"/>
</dbReference>
<organism evidence="3 4">
    <name type="scientific">Siminovitchia sediminis</name>
    <dbReference type="NCBI Taxonomy" id="1274353"/>
    <lineage>
        <taxon>Bacteria</taxon>
        <taxon>Bacillati</taxon>
        <taxon>Bacillota</taxon>
        <taxon>Bacilli</taxon>
        <taxon>Bacillales</taxon>
        <taxon>Bacillaceae</taxon>
        <taxon>Siminovitchia</taxon>
    </lineage>
</organism>
<dbReference type="Gene3D" id="1.20.120.570">
    <property type="entry name" value="YkyA-like"/>
    <property type="match status" value="1"/>
</dbReference>
<dbReference type="Proteomes" id="UP001597301">
    <property type="component" value="Unassembled WGS sequence"/>
</dbReference>
<feature type="chain" id="PRO_5047266188" evidence="2">
    <location>
        <begin position="22"/>
        <end position="213"/>
    </location>
</feature>
<evidence type="ECO:0000313" key="3">
    <source>
        <dbReference type="EMBL" id="MFD1705738.1"/>
    </source>
</evidence>
<feature type="coiled-coil region" evidence="1">
    <location>
        <begin position="159"/>
        <end position="196"/>
    </location>
</feature>
<accession>A0ABW4KE84</accession>
<comment type="caution">
    <text evidence="3">The sequence shown here is derived from an EMBL/GenBank/DDBJ whole genome shotgun (WGS) entry which is preliminary data.</text>
</comment>
<dbReference type="SUPFAM" id="SSF140423">
    <property type="entry name" value="MW0975(SA0943)-like"/>
    <property type="match status" value="1"/>
</dbReference>
<dbReference type="InterPro" id="IPR019454">
    <property type="entry name" value="Lipoprot_YkyA-like"/>
</dbReference>
<evidence type="ECO:0000256" key="2">
    <source>
        <dbReference type="SAM" id="SignalP"/>
    </source>
</evidence>
<proteinExistence type="predicted"/>
<dbReference type="EMBL" id="JBHUEO010000005">
    <property type="protein sequence ID" value="MFD1705738.1"/>
    <property type="molecule type" value="Genomic_DNA"/>
</dbReference>
<sequence>MKRICMAALMLASITFISACGSPEEQIHKHLEETIVLEKDFEDQQKPLMELEQEEKALFDEIMSLGMKHFDKITSLSNEALANLDKREEHLAKEEEAMEASKNEFEKIDDVLDKMEDEKIQAKAKELQDLMNKRFDAHGQLVSAYKDVIQEDRKMYEMLKDKELKHEDLEAQIVKSNEAQEKVLEANEKFNEYTKTFNAEKEKLYKEAGIGSE</sequence>
<keyword evidence="2" id="KW-0732">Signal</keyword>
<dbReference type="InterPro" id="IPR036785">
    <property type="entry name" value="YkyA-like_sf"/>
</dbReference>
<keyword evidence="1" id="KW-0175">Coiled coil</keyword>
<evidence type="ECO:0000256" key="1">
    <source>
        <dbReference type="SAM" id="Coils"/>
    </source>
</evidence>
<protein>
    <submittedName>
        <fullName evidence="3">YkyA family protein</fullName>
    </submittedName>
</protein>
<reference evidence="4" key="1">
    <citation type="journal article" date="2019" name="Int. J. Syst. Evol. Microbiol.">
        <title>The Global Catalogue of Microorganisms (GCM) 10K type strain sequencing project: providing services to taxonomists for standard genome sequencing and annotation.</title>
        <authorList>
            <consortium name="The Broad Institute Genomics Platform"/>
            <consortium name="The Broad Institute Genome Sequencing Center for Infectious Disease"/>
            <person name="Wu L."/>
            <person name="Ma J."/>
        </authorList>
    </citation>
    <scope>NUCLEOTIDE SEQUENCE [LARGE SCALE GENOMIC DNA]</scope>
    <source>
        <strain evidence="4">CGMCC 1.12295</strain>
    </source>
</reference>
<keyword evidence="4" id="KW-1185">Reference proteome</keyword>
<feature type="coiled-coil region" evidence="1">
    <location>
        <begin position="84"/>
        <end position="128"/>
    </location>
</feature>
<dbReference type="Pfam" id="PF10368">
    <property type="entry name" value="YkyA"/>
    <property type="match status" value="1"/>
</dbReference>